<name>L7MBG0_RHIPC</name>
<feature type="compositionally biased region" description="Basic and acidic residues" evidence="2">
    <location>
        <begin position="331"/>
        <end position="342"/>
    </location>
</feature>
<dbReference type="GO" id="GO:0003676">
    <property type="term" value="F:nucleic acid binding"/>
    <property type="evidence" value="ECO:0007669"/>
    <property type="project" value="InterPro"/>
</dbReference>
<dbReference type="InterPro" id="IPR005162">
    <property type="entry name" value="Retrotrans_gag_dom"/>
</dbReference>
<dbReference type="AlphaFoldDB" id="L7MBG0"/>
<dbReference type="PANTHER" id="PTHR33194">
    <property type="entry name" value="ZINC KNUCKLE DOMAINCONTAINING PROTEIN"/>
    <property type="match status" value="1"/>
</dbReference>
<keyword evidence="1" id="KW-0863">Zinc-finger</keyword>
<evidence type="ECO:0000256" key="1">
    <source>
        <dbReference type="PROSITE-ProRule" id="PRU00047"/>
    </source>
</evidence>
<keyword evidence="1" id="KW-0862">Zinc</keyword>
<dbReference type="EMBL" id="GACK01003842">
    <property type="protein sequence ID" value="JAA61192.1"/>
    <property type="molecule type" value="mRNA"/>
</dbReference>
<reference evidence="4" key="1">
    <citation type="submission" date="2012-11" db="EMBL/GenBank/DDBJ databases">
        <authorList>
            <person name="Lucero-Rivera Y.E."/>
            <person name="Tovar-Ramirez D."/>
        </authorList>
    </citation>
    <scope>NUCLEOTIDE SEQUENCE</scope>
    <source>
        <tissue evidence="4">Salivary gland</tissue>
    </source>
</reference>
<evidence type="ECO:0000256" key="2">
    <source>
        <dbReference type="SAM" id="MobiDB-lite"/>
    </source>
</evidence>
<proteinExistence type="evidence at transcript level"/>
<reference evidence="4" key="2">
    <citation type="journal article" date="2015" name="J. Proteomics">
        <title>Sexual differences in the sialomes of the zebra tick, Rhipicephalus pulchellus.</title>
        <authorList>
            <person name="Tan A.W."/>
            <person name="Francischetti I.M."/>
            <person name="Slovak M."/>
            <person name="Kini R.M."/>
            <person name="Ribeiro J.M."/>
        </authorList>
    </citation>
    <scope>NUCLEOTIDE SEQUENCE</scope>
    <source>
        <tissue evidence="4">Salivary gland</tissue>
    </source>
</reference>
<feature type="non-terminal residue" evidence="4">
    <location>
        <position position="365"/>
    </location>
</feature>
<dbReference type="InterPro" id="IPR001878">
    <property type="entry name" value="Znf_CCHC"/>
</dbReference>
<protein>
    <recommendedName>
        <fullName evidence="3">CCHC-type domain-containing protein</fullName>
    </recommendedName>
</protein>
<dbReference type="PROSITE" id="PS50158">
    <property type="entry name" value="ZF_CCHC"/>
    <property type="match status" value="1"/>
</dbReference>
<organism evidence="4">
    <name type="scientific">Rhipicephalus pulchellus</name>
    <name type="common">Yellow backed tick</name>
    <name type="synonym">Dermacentor pulchellus</name>
    <dbReference type="NCBI Taxonomy" id="72859"/>
    <lineage>
        <taxon>Eukaryota</taxon>
        <taxon>Metazoa</taxon>
        <taxon>Ecdysozoa</taxon>
        <taxon>Arthropoda</taxon>
        <taxon>Chelicerata</taxon>
        <taxon>Arachnida</taxon>
        <taxon>Acari</taxon>
        <taxon>Parasitiformes</taxon>
        <taxon>Ixodida</taxon>
        <taxon>Ixodoidea</taxon>
        <taxon>Ixodidae</taxon>
        <taxon>Rhipicephalinae</taxon>
        <taxon>Rhipicephalus</taxon>
        <taxon>Rhipicephalus</taxon>
    </lineage>
</organism>
<dbReference type="GO" id="GO:0008270">
    <property type="term" value="F:zinc ion binding"/>
    <property type="evidence" value="ECO:0007669"/>
    <property type="project" value="UniProtKB-KW"/>
</dbReference>
<feature type="region of interest" description="Disordered" evidence="2">
    <location>
        <begin position="331"/>
        <end position="365"/>
    </location>
</feature>
<feature type="non-terminal residue" evidence="4">
    <location>
        <position position="1"/>
    </location>
</feature>
<dbReference type="PANTHER" id="PTHR33194:SF4">
    <property type="entry name" value="CCHC-TYPE DOMAIN-CONTAINING PROTEIN"/>
    <property type="match status" value="1"/>
</dbReference>
<evidence type="ECO:0000313" key="4">
    <source>
        <dbReference type="EMBL" id="JAA61192.1"/>
    </source>
</evidence>
<sequence length="365" mass="40889">LAIHSRQRDPPVFSGLRGDDVEDWLKNYDLVSDLNRWDNPQKLRNVPFYLSDVAKTWFWNHHPDLPDWDTFAHQLRQIFGAPTVRAEAAKKKLAERIQLPGESYTSYIEDVLAMCKRVNSSISQADQIRHIIKGINTVAFNALASQNPTTTQDVITICQRLDELQSLRLCYDTSDIRLHAALDIRTLFRDIVREELHGRCSSCAPPSPLPSSPTNLRDIIKQEIASASRLTCSDGNSARQVPTYADVAAVSAATIVPAPTPGYHVPVASLSPPAASLSPPVSSVSSPVASVSPPMHLQPYYTMPRPPRPICYYCGYRGHISRFCRRRQQDEQRGYAPEERGGVRPTMSHQRAPYRSSFHRSPSPP</sequence>
<keyword evidence="1" id="KW-0479">Metal-binding</keyword>
<evidence type="ECO:0000259" key="3">
    <source>
        <dbReference type="PROSITE" id="PS50158"/>
    </source>
</evidence>
<feature type="domain" description="CCHC-type" evidence="3">
    <location>
        <begin position="311"/>
        <end position="326"/>
    </location>
</feature>
<accession>L7MBG0</accession>
<dbReference type="Pfam" id="PF03732">
    <property type="entry name" value="Retrotrans_gag"/>
    <property type="match status" value="1"/>
</dbReference>